<proteinExistence type="predicted"/>
<feature type="transmembrane region" description="Helical" evidence="7">
    <location>
        <begin position="344"/>
        <end position="373"/>
    </location>
</feature>
<feature type="transmembrane region" description="Helical" evidence="7">
    <location>
        <begin position="226"/>
        <end position="248"/>
    </location>
</feature>
<dbReference type="InterPro" id="IPR003834">
    <property type="entry name" value="Cyt_c_assmbl_TM_dom"/>
</dbReference>
<feature type="transmembrane region" description="Helical" evidence="7">
    <location>
        <begin position="408"/>
        <end position="424"/>
    </location>
</feature>
<organism evidence="9 10">
    <name type="scientific">Rhodanobacter aciditrophus</name>
    <dbReference type="NCBI Taxonomy" id="1623218"/>
    <lineage>
        <taxon>Bacteria</taxon>
        <taxon>Pseudomonadati</taxon>
        <taxon>Pseudomonadota</taxon>
        <taxon>Gammaproteobacteria</taxon>
        <taxon>Lysobacterales</taxon>
        <taxon>Rhodanobacteraceae</taxon>
        <taxon>Rhodanobacter</taxon>
    </lineage>
</organism>
<dbReference type="Gene3D" id="2.60.40.1250">
    <property type="entry name" value="Thiol:disulfide interchange protein DsbD, N-terminal domain"/>
    <property type="match status" value="1"/>
</dbReference>
<feature type="transmembrane region" description="Helical" evidence="7">
    <location>
        <begin position="308"/>
        <end position="338"/>
    </location>
</feature>
<dbReference type="GO" id="GO:0047134">
    <property type="term" value="F:protein-disulfide reductase [NAD(P)H] activity"/>
    <property type="evidence" value="ECO:0007669"/>
    <property type="project" value="UniProtKB-EC"/>
</dbReference>
<evidence type="ECO:0000256" key="3">
    <source>
        <dbReference type="ARBA" id="ARBA00022692"/>
    </source>
</evidence>
<gene>
    <name evidence="9" type="primary">dsbD</name>
    <name evidence="9" type="ORF">ACFQ45_15425</name>
</gene>
<evidence type="ECO:0000313" key="10">
    <source>
        <dbReference type="Proteomes" id="UP001597059"/>
    </source>
</evidence>
<dbReference type="InterPro" id="IPR036249">
    <property type="entry name" value="Thioredoxin-like_sf"/>
</dbReference>
<keyword evidence="10" id="KW-1185">Reference proteome</keyword>
<name>A0ABW4B3F1_9GAMM</name>
<protein>
    <submittedName>
        <fullName evidence="9">Protein-disulfide reductase DsbD</fullName>
        <ecNumber evidence="9">1.8.1.8</ecNumber>
    </submittedName>
</protein>
<dbReference type="Pfam" id="PF02683">
    <property type="entry name" value="DsbD_TM"/>
    <property type="match status" value="1"/>
</dbReference>
<dbReference type="Pfam" id="PF11412">
    <property type="entry name" value="DsbD_N"/>
    <property type="match status" value="1"/>
</dbReference>
<reference evidence="10" key="1">
    <citation type="journal article" date="2019" name="Int. J. Syst. Evol. Microbiol.">
        <title>The Global Catalogue of Microorganisms (GCM) 10K type strain sequencing project: providing services to taxonomists for standard genome sequencing and annotation.</title>
        <authorList>
            <consortium name="The Broad Institute Genomics Platform"/>
            <consortium name="The Broad Institute Genome Sequencing Center for Infectious Disease"/>
            <person name="Wu L."/>
            <person name="Ma J."/>
        </authorList>
    </citation>
    <scope>NUCLEOTIDE SEQUENCE [LARGE SCALE GENOMIC DNA]</scope>
    <source>
        <strain evidence="10">JCM 30774</strain>
    </source>
</reference>
<dbReference type="PROSITE" id="PS51352">
    <property type="entry name" value="THIOREDOXIN_2"/>
    <property type="match status" value="1"/>
</dbReference>
<evidence type="ECO:0000256" key="1">
    <source>
        <dbReference type="ARBA" id="ARBA00004651"/>
    </source>
</evidence>
<comment type="subcellular location">
    <subcellularLocation>
        <location evidence="1">Cell membrane</location>
        <topology evidence="1">Multi-pass membrane protein</topology>
    </subcellularLocation>
</comment>
<feature type="transmembrane region" description="Helical" evidence="7">
    <location>
        <begin position="385"/>
        <end position="402"/>
    </location>
</feature>
<dbReference type="SUPFAM" id="SSF74863">
    <property type="entry name" value="Thiol:disulfide interchange protein DsbD, N-terminal domain (DsbD-alpha)"/>
    <property type="match status" value="1"/>
</dbReference>
<dbReference type="RefSeq" id="WP_377369284.1">
    <property type="nucleotide sequence ID" value="NZ_JBHTMN010000018.1"/>
</dbReference>
<keyword evidence="9" id="KW-0560">Oxidoreductase</keyword>
<keyword evidence="5 7" id="KW-1133">Transmembrane helix</keyword>
<dbReference type="EC" id="1.8.1.8" evidence="9"/>
<dbReference type="PANTHER" id="PTHR32234:SF0">
    <property type="entry name" value="THIOL:DISULFIDE INTERCHANGE PROTEIN DSBD"/>
    <property type="match status" value="1"/>
</dbReference>
<evidence type="ECO:0000256" key="7">
    <source>
        <dbReference type="SAM" id="Phobius"/>
    </source>
</evidence>
<dbReference type="EMBL" id="JBHTMN010000018">
    <property type="protein sequence ID" value="MFD1384758.1"/>
    <property type="molecule type" value="Genomic_DNA"/>
</dbReference>
<feature type="transmembrane region" description="Helical" evidence="7">
    <location>
        <begin position="436"/>
        <end position="455"/>
    </location>
</feature>
<evidence type="ECO:0000259" key="8">
    <source>
        <dbReference type="PROSITE" id="PS51352"/>
    </source>
</evidence>
<keyword evidence="2" id="KW-1003">Cell membrane</keyword>
<keyword evidence="4" id="KW-0201">Cytochrome c-type biogenesis</keyword>
<feature type="transmembrane region" description="Helical" evidence="7">
    <location>
        <begin position="268"/>
        <end position="287"/>
    </location>
</feature>
<feature type="domain" description="Thioredoxin" evidence="8">
    <location>
        <begin position="453"/>
        <end position="598"/>
    </location>
</feature>
<dbReference type="Gene3D" id="3.40.30.10">
    <property type="entry name" value="Glutaredoxin"/>
    <property type="match status" value="1"/>
</dbReference>
<dbReference type="InterPro" id="IPR013766">
    <property type="entry name" value="Thioredoxin_domain"/>
</dbReference>
<sequence>MLRQLFALIILTYSSLIFAFSISSPFGSSSQEFLPVDQAFILSIDREDNGQVIAHWDIAEGYYLYKHQLKIQQESGPALSFGDIPSGTVKEDPYFGTVEVFHDQLEIPLNAAGLSAATQIAFSIGYQGCAERGLCYPPELAPMSAEFAPLNTLAQGQAPKATPKVALSGAQKVIQLMSEASVIKTISIMMGLGLLLSFTPCVLPMVPIVSAIVVGSKARGWTGLGLSFIYVLGMAITYALIGALAGWFGTQLNLQAALQNPVVLMTSAVLFAVLALAMFGVFELRLPSALQDKLNHVSGQTQQSRSRLFGIFCTGMVATLVVSPCVSAPLAGVVLYISSNSDPLYGALALFAMGLGMGIPLLVVGALGSTVLPKNGPWLEDIKKLMGFGMLAMAIWLATRWLPLSTHLALWGLLSLTIAAYFLHRAISGNSHPVRWFVGLLTLIIAMLELVGVTLGETNPTKPLGAVRQLSEVGTKTATQVPYYAKVTSLDEFKAVLEQSNKPVVADLYADWCISCKVTEEEIFKAADILPLLEQVAFVQVDVTDNTDDSKAFLQAFNLYGPPSMLFFDETQQSVESLKLIGEPTKQEVSERLQAILSR</sequence>
<dbReference type="InterPro" id="IPR036929">
    <property type="entry name" value="DsbDN_sf"/>
</dbReference>
<accession>A0ABW4B3F1</accession>
<evidence type="ECO:0000256" key="5">
    <source>
        <dbReference type="ARBA" id="ARBA00022989"/>
    </source>
</evidence>
<keyword evidence="3 7" id="KW-0812">Transmembrane</keyword>
<keyword evidence="6 7" id="KW-0472">Membrane</keyword>
<evidence type="ECO:0000313" key="9">
    <source>
        <dbReference type="EMBL" id="MFD1384758.1"/>
    </source>
</evidence>
<evidence type="ECO:0000256" key="2">
    <source>
        <dbReference type="ARBA" id="ARBA00022475"/>
    </source>
</evidence>
<evidence type="ECO:0000256" key="6">
    <source>
        <dbReference type="ARBA" id="ARBA00023136"/>
    </source>
</evidence>
<dbReference type="NCBIfam" id="NF001419">
    <property type="entry name" value="PRK00293.1"/>
    <property type="match status" value="1"/>
</dbReference>
<dbReference type="InterPro" id="IPR028250">
    <property type="entry name" value="DsbDN"/>
</dbReference>
<dbReference type="Pfam" id="PF00085">
    <property type="entry name" value="Thioredoxin"/>
    <property type="match status" value="1"/>
</dbReference>
<dbReference type="SUPFAM" id="SSF52833">
    <property type="entry name" value="Thioredoxin-like"/>
    <property type="match status" value="1"/>
</dbReference>
<evidence type="ECO:0000256" key="4">
    <source>
        <dbReference type="ARBA" id="ARBA00022748"/>
    </source>
</evidence>
<feature type="transmembrane region" description="Helical" evidence="7">
    <location>
        <begin position="188"/>
        <end position="214"/>
    </location>
</feature>
<dbReference type="Proteomes" id="UP001597059">
    <property type="component" value="Unassembled WGS sequence"/>
</dbReference>
<comment type="caution">
    <text evidence="9">The sequence shown here is derived from an EMBL/GenBank/DDBJ whole genome shotgun (WGS) entry which is preliminary data.</text>
</comment>
<dbReference type="PANTHER" id="PTHR32234">
    <property type="entry name" value="THIOL:DISULFIDE INTERCHANGE PROTEIN DSBD"/>
    <property type="match status" value="1"/>
</dbReference>